<dbReference type="InterPro" id="IPR014905">
    <property type="entry name" value="HIRAN"/>
</dbReference>
<dbReference type="Pfam" id="PF08797">
    <property type="entry name" value="HIRAN"/>
    <property type="match status" value="1"/>
</dbReference>
<dbReference type="OMA" id="FADDINM"/>
<dbReference type="AlphaFoldDB" id="A0A1X7TWR3"/>
<name>A0A1X7TWR3_AMPQE</name>
<keyword evidence="2" id="KW-0378">Hydrolase</keyword>
<dbReference type="GO" id="GO:0008270">
    <property type="term" value="F:zinc ion binding"/>
    <property type="evidence" value="ECO:0007669"/>
    <property type="project" value="InterPro"/>
</dbReference>
<proteinExistence type="predicted"/>
<keyword evidence="1" id="KW-0479">Metal-binding</keyword>
<dbReference type="GO" id="GO:0016818">
    <property type="term" value="F:hydrolase activity, acting on acid anhydrides, in phosphorus-containing anhydrides"/>
    <property type="evidence" value="ECO:0007669"/>
    <property type="project" value="InterPro"/>
</dbReference>
<dbReference type="InParanoid" id="A0A1X7TWR3"/>
<evidence type="ECO:0000313" key="4">
    <source>
        <dbReference type="EnsemblMetazoa" id="Aqu2.1.19635_001"/>
    </source>
</evidence>
<reference evidence="4" key="1">
    <citation type="submission" date="2017-05" db="UniProtKB">
        <authorList>
            <consortium name="EnsemblMetazoa"/>
        </authorList>
    </citation>
    <scope>IDENTIFICATION</scope>
</reference>
<evidence type="ECO:0000256" key="2">
    <source>
        <dbReference type="ARBA" id="ARBA00022801"/>
    </source>
</evidence>
<feature type="domain" description="HIRAN" evidence="3">
    <location>
        <begin position="40"/>
        <end position="89"/>
    </location>
</feature>
<dbReference type="GO" id="GO:0003676">
    <property type="term" value="F:nucleic acid binding"/>
    <property type="evidence" value="ECO:0007669"/>
    <property type="project" value="InterPro"/>
</dbReference>
<dbReference type="Gene3D" id="3.30.70.2330">
    <property type="match status" value="1"/>
</dbReference>
<dbReference type="EnsemblMetazoa" id="Aqu2.1.19635_001">
    <property type="protein sequence ID" value="Aqu2.1.19635_001"/>
    <property type="gene ID" value="Aqu2.1.19635"/>
</dbReference>
<protein>
    <recommendedName>
        <fullName evidence="3">HIRAN domain-containing protein</fullName>
    </recommendedName>
</protein>
<dbReference type="STRING" id="400682.A0A1X7TWR3"/>
<evidence type="ECO:0000256" key="1">
    <source>
        <dbReference type="ARBA" id="ARBA00022723"/>
    </source>
</evidence>
<accession>A0A1X7TWR3</accession>
<evidence type="ECO:0000259" key="3">
    <source>
        <dbReference type="Pfam" id="PF08797"/>
    </source>
</evidence>
<sequence>MCARVSRVITSESKMEARMEQLTITSFVRGYHAYQDFWTPQIGEILELRREPENIKDNLAVAVVKSDAVVGHVPYNLAPTLSHFLNRGGNTGTAEITGSKLNRGGGYGLEVPCIYRLCGAKKYIEKMRRMNLDNDDKDASNA</sequence>
<organism evidence="4">
    <name type="scientific">Amphimedon queenslandica</name>
    <name type="common">Sponge</name>
    <dbReference type="NCBI Taxonomy" id="400682"/>
    <lineage>
        <taxon>Eukaryota</taxon>
        <taxon>Metazoa</taxon>
        <taxon>Porifera</taxon>
        <taxon>Demospongiae</taxon>
        <taxon>Heteroscleromorpha</taxon>
        <taxon>Haplosclerida</taxon>
        <taxon>Niphatidae</taxon>
        <taxon>Amphimedon</taxon>
    </lineage>
</organism>